<dbReference type="PANTHER" id="PTHR36576:SF1">
    <property type="entry name" value="UPF0654 PROTEIN C11D3.01C-RELATED"/>
    <property type="match status" value="1"/>
</dbReference>
<dbReference type="Proteomes" id="UP000283269">
    <property type="component" value="Unassembled WGS sequence"/>
</dbReference>
<protein>
    <recommendedName>
        <fullName evidence="4">Conidiation protein 6</fullName>
    </recommendedName>
</protein>
<comment type="caution">
    <text evidence="2">The sequence shown here is derived from an EMBL/GenBank/DDBJ whole genome shotgun (WGS) entry which is preliminary data.</text>
</comment>
<evidence type="ECO:0000256" key="1">
    <source>
        <dbReference type="SAM" id="MobiDB-lite"/>
    </source>
</evidence>
<dbReference type="OrthoDB" id="5419162at2759"/>
<feature type="compositionally biased region" description="Basic and acidic residues" evidence="1">
    <location>
        <begin position="233"/>
        <end position="250"/>
    </location>
</feature>
<feature type="region of interest" description="Disordered" evidence="1">
    <location>
        <begin position="184"/>
        <end position="273"/>
    </location>
</feature>
<feature type="compositionally biased region" description="Acidic residues" evidence="1">
    <location>
        <begin position="95"/>
        <end position="108"/>
    </location>
</feature>
<dbReference type="PANTHER" id="PTHR36576">
    <property type="entry name" value="UPF0654 PROTEIN C11D3.01C-RELATED"/>
    <property type="match status" value="1"/>
</dbReference>
<dbReference type="GO" id="GO:0005737">
    <property type="term" value="C:cytoplasm"/>
    <property type="evidence" value="ECO:0007669"/>
    <property type="project" value="TreeGrafter"/>
</dbReference>
<dbReference type="AlphaFoldDB" id="A0A409VNW0"/>
<gene>
    <name evidence="2" type="ORF">CVT25_000339</name>
</gene>
<accession>A0A409VNW0</accession>
<evidence type="ECO:0008006" key="4">
    <source>
        <dbReference type="Google" id="ProtNLM"/>
    </source>
</evidence>
<feature type="compositionally biased region" description="Basic and acidic residues" evidence="1">
    <location>
        <begin position="85"/>
        <end position="94"/>
    </location>
</feature>
<reference evidence="2 3" key="1">
    <citation type="journal article" date="2018" name="Evol. Lett.">
        <title>Horizontal gene cluster transfer increased hallucinogenic mushroom diversity.</title>
        <authorList>
            <person name="Reynolds H.T."/>
            <person name="Vijayakumar V."/>
            <person name="Gluck-Thaler E."/>
            <person name="Korotkin H.B."/>
            <person name="Matheny P.B."/>
            <person name="Slot J.C."/>
        </authorList>
    </citation>
    <scope>NUCLEOTIDE SEQUENCE [LARGE SCALE GENOMIC DNA]</scope>
    <source>
        <strain evidence="2 3">2631</strain>
    </source>
</reference>
<name>A0A409VNW0_PSICY</name>
<dbReference type="InterPro" id="IPR052670">
    <property type="entry name" value="UPF0654_domain"/>
</dbReference>
<organism evidence="2 3">
    <name type="scientific">Psilocybe cyanescens</name>
    <dbReference type="NCBI Taxonomy" id="93625"/>
    <lineage>
        <taxon>Eukaryota</taxon>
        <taxon>Fungi</taxon>
        <taxon>Dikarya</taxon>
        <taxon>Basidiomycota</taxon>
        <taxon>Agaricomycotina</taxon>
        <taxon>Agaricomycetes</taxon>
        <taxon>Agaricomycetidae</taxon>
        <taxon>Agaricales</taxon>
        <taxon>Agaricineae</taxon>
        <taxon>Strophariaceae</taxon>
        <taxon>Psilocybe</taxon>
    </lineage>
</organism>
<evidence type="ECO:0000313" key="3">
    <source>
        <dbReference type="Proteomes" id="UP000283269"/>
    </source>
</evidence>
<feature type="region of interest" description="Disordered" evidence="1">
    <location>
        <begin position="20"/>
        <end position="108"/>
    </location>
</feature>
<keyword evidence="3" id="KW-1185">Reference proteome</keyword>
<dbReference type="EMBL" id="NHYD01003967">
    <property type="protein sequence ID" value="PPQ67927.1"/>
    <property type="molecule type" value="Genomic_DNA"/>
</dbReference>
<feature type="compositionally biased region" description="Basic and acidic residues" evidence="1">
    <location>
        <begin position="55"/>
        <end position="64"/>
    </location>
</feature>
<proteinExistence type="predicted"/>
<dbReference type="InParanoid" id="A0A409VNW0"/>
<dbReference type="Pfam" id="PF10346">
    <property type="entry name" value="Con-6"/>
    <property type="match status" value="4"/>
</dbReference>
<sequence length="308" mass="33351">MSDNSGKNQDYVARGLKAAIHNDNVSDEAKQSAAQRLEQMGVEVPADYSSNAHSGNDDSKHESDGLNSNQKRVLTNDVGDNVSNEAKDHARAMLEGDEPETEYAESETDIDYAEGETAGEDIHHGGETNRVLGGYKATLKIRDADILLLDPNVSNQAKKHAEENQDYVARGLKAAIHNNNVSNEAKQSAAQRLEQMGSEVPSDFSSGGRAGTSGFEHSGDLNSNQARGYKSVLARDDTSREAKEHAREMLEGDEPGYTDRDAEGDLDGEFAGGETNRVLGGYKATLKNPNVSEQAKKHAEEVLRDAYN</sequence>
<dbReference type="InterPro" id="IPR018824">
    <property type="entry name" value="Conidiation-specific_6"/>
</dbReference>
<evidence type="ECO:0000313" key="2">
    <source>
        <dbReference type="EMBL" id="PPQ67927.1"/>
    </source>
</evidence>